<evidence type="ECO:0000313" key="2">
    <source>
        <dbReference type="EMBL" id="MBW0592959.1"/>
    </source>
</evidence>
<keyword evidence="3" id="KW-1185">Reference proteome</keyword>
<proteinExistence type="predicted"/>
<gene>
    <name evidence="2" type="ORF">O181_132674</name>
</gene>
<dbReference type="Proteomes" id="UP000765509">
    <property type="component" value="Unassembled WGS sequence"/>
</dbReference>
<name>A0A9Q3L7N5_9BASI</name>
<sequence>MEGAAPSRKEGIGPRRSISLSGVVGGFPGVSRTSLQVQGKEDDDEEENSVEEEDSDGTESVPVPVGASQSTGGL</sequence>
<comment type="caution">
    <text evidence="2">The sequence shown here is derived from an EMBL/GenBank/DDBJ whole genome shotgun (WGS) entry which is preliminary data.</text>
</comment>
<organism evidence="2 3">
    <name type="scientific">Austropuccinia psidii MF-1</name>
    <dbReference type="NCBI Taxonomy" id="1389203"/>
    <lineage>
        <taxon>Eukaryota</taxon>
        <taxon>Fungi</taxon>
        <taxon>Dikarya</taxon>
        <taxon>Basidiomycota</taxon>
        <taxon>Pucciniomycotina</taxon>
        <taxon>Pucciniomycetes</taxon>
        <taxon>Pucciniales</taxon>
        <taxon>Sphaerophragmiaceae</taxon>
        <taxon>Austropuccinia</taxon>
    </lineage>
</organism>
<accession>A0A9Q3L7N5</accession>
<feature type="region of interest" description="Disordered" evidence="1">
    <location>
        <begin position="1"/>
        <end position="74"/>
    </location>
</feature>
<dbReference type="EMBL" id="AVOT02151401">
    <property type="protein sequence ID" value="MBW0592959.1"/>
    <property type="molecule type" value="Genomic_DNA"/>
</dbReference>
<reference evidence="2" key="1">
    <citation type="submission" date="2021-03" db="EMBL/GenBank/DDBJ databases">
        <title>Draft genome sequence of rust myrtle Austropuccinia psidii MF-1, a brazilian biotype.</title>
        <authorList>
            <person name="Quecine M.C."/>
            <person name="Pachon D.M.R."/>
            <person name="Bonatelli M.L."/>
            <person name="Correr F.H."/>
            <person name="Franceschini L.M."/>
            <person name="Leite T.F."/>
            <person name="Margarido G.R.A."/>
            <person name="Almeida C.A."/>
            <person name="Ferrarezi J.A."/>
            <person name="Labate C.A."/>
        </authorList>
    </citation>
    <scope>NUCLEOTIDE SEQUENCE</scope>
    <source>
        <strain evidence="2">MF-1</strain>
    </source>
</reference>
<feature type="compositionally biased region" description="Acidic residues" evidence="1">
    <location>
        <begin position="41"/>
        <end position="57"/>
    </location>
</feature>
<protein>
    <submittedName>
        <fullName evidence="2">Uncharacterized protein</fullName>
    </submittedName>
</protein>
<dbReference type="AlphaFoldDB" id="A0A9Q3L7N5"/>
<evidence type="ECO:0000256" key="1">
    <source>
        <dbReference type="SAM" id="MobiDB-lite"/>
    </source>
</evidence>
<evidence type="ECO:0000313" key="3">
    <source>
        <dbReference type="Proteomes" id="UP000765509"/>
    </source>
</evidence>